<dbReference type="Proteomes" id="UP000615455">
    <property type="component" value="Unassembled WGS sequence"/>
</dbReference>
<dbReference type="Gene3D" id="1.10.10.60">
    <property type="entry name" value="Homeodomain-like"/>
    <property type="match status" value="1"/>
</dbReference>
<feature type="region of interest" description="Disordered" evidence="1">
    <location>
        <begin position="1"/>
        <end position="20"/>
    </location>
</feature>
<reference evidence="3" key="1">
    <citation type="journal article" date="2019" name="Int. J. Syst. Evol. Microbiol.">
        <title>The Global Catalogue of Microorganisms (GCM) 10K type strain sequencing project: providing services to taxonomists for standard genome sequencing and annotation.</title>
        <authorList>
            <consortium name="The Broad Institute Genomics Platform"/>
            <consortium name="The Broad Institute Genome Sequencing Center for Infectious Disease"/>
            <person name="Wu L."/>
            <person name="Ma J."/>
        </authorList>
    </citation>
    <scope>NUCLEOTIDE SEQUENCE [LARGE SCALE GENOMIC DNA]</scope>
    <source>
        <strain evidence="3">CGMCC 1.15043</strain>
    </source>
</reference>
<keyword evidence="3" id="KW-1185">Reference proteome</keyword>
<accession>A0ABQ1EMH6</accession>
<protein>
    <recommendedName>
        <fullName evidence="4">Tyr recombinase domain-containing protein</fullName>
    </recommendedName>
</protein>
<proteinExistence type="predicted"/>
<organism evidence="2 3">
    <name type="scientific">Paenibacillus marchantiophytorum</name>
    <dbReference type="NCBI Taxonomy" id="1619310"/>
    <lineage>
        <taxon>Bacteria</taxon>
        <taxon>Bacillati</taxon>
        <taxon>Bacillota</taxon>
        <taxon>Bacilli</taxon>
        <taxon>Bacillales</taxon>
        <taxon>Paenibacillaceae</taxon>
        <taxon>Paenibacillus</taxon>
    </lineage>
</organism>
<evidence type="ECO:0000256" key="1">
    <source>
        <dbReference type="SAM" id="MobiDB-lite"/>
    </source>
</evidence>
<evidence type="ECO:0000313" key="2">
    <source>
        <dbReference type="EMBL" id="GFZ78413.1"/>
    </source>
</evidence>
<evidence type="ECO:0000313" key="3">
    <source>
        <dbReference type="Proteomes" id="UP000615455"/>
    </source>
</evidence>
<comment type="caution">
    <text evidence="2">The sequence shown here is derived from an EMBL/GenBank/DDBJ whole genome shotgun (WGS) entry which is preliminary data.</text>
</comment>
<evidence type="ECO:0008006" key="4">
    <source>
        <dbReference type="Google" id="ProtNLM"/>
    </source>
</evidence>
<sequence>MFKGSDQPPSLRSLRMPTFQAQARTREAKKWLSETELSIEQIADKLQFSSANYTTTYL</sequence>
<gene>
    <name evidence="2" type="ORF">GCM10008018_24870</name>
</gene>
<name>A0ABQ1EMH6_9BACL</name>
<dbReference type="EMBL" id="BMHE01000010">
    <property type="protein sequence ID" value="GFZ78413.1"/>
    <property type="molecule type" value="Genomic_DNA"/>
</dbReference>